<dbReference type="EMBL" id="CM046396">
    <property type="protein sequence ID" value="KAI8540385.1"/>
    <property type="molecule type" value="Genomic_DNA"/>
</dbReference>
<proteinExistence type="predicted"/>
<keyword evidence="2" id="KW-1185">Reference proteome</keyword>
<protein>
    <submittedName>
        <fullName evidence="1">Uncharacterized protein</fullName>
    </submittedName>
</protein>
<gene>
    <name evidence="1" type="ORF">RHMOL_Rhmol09G0259500</name>
</gene>
<evidence type="ECO:0000313" key="2">
    <source>
        <dbReference type="Proteomes" id="UP001062846"/>
    </source>
</evidence>
<organism evidence="1 2">
    <name type="scientific">Rhododendron molle</name>
    <name type="common">Chinese azalea</name>
    <name type="synonym">Azalea mollis</name>
    <dbReference type="NCBI Taxonomy" id="49168"/>
    <lineage>
        <taxon>Eukaryota</taxon>
        <taxon>Viridiplantae</taxon>
        <taxon>Streptophyta</taxon>
        <taxon>Embryophyta</taxon>
        <taxon>Tracheophyta</taxon>
        <taxon>Spermatophyta</taxon>
        <taxon>Magnoliopsida</taxon>
        <taxon>eudicotyledons</taxon>
        <taxon>Gunneridae</taxon>
        <taxon>Pentapetalae</taxon>
        <taxon>asterids</taxon>
        <taxon>Ericales</taxon>
        <taxon>Ericaceae</taxon>
        <taxon>Ericoideae</taxon>
        <taxon>Rhodoreae</taxon>
        <taxon>Rhododendron</taxon>
    </lineage>
</organism>
<dbReference type="Proteomes" id="UP001062846">
    <property type="component" value="Chromosome 9"/>
</dbReference>
<accession>A0ACC0MHC4</accession>
<comment type="caution">
    <text evidence="1">The sequence shown here is derived from an EMBL/GenBank/DDBJ whole genome shotgun (WGS) entry which is preliminary data.</text>
</comment>
<sequence>MCVVSGLSHRFALGCIELLLAGSNCTWSHRRPTAIRCGQLQFVAVKCNSTQPSAICCGHVQFDAAKSNSMRPSAIRSGPKCNSMPRSNEEATTFDAKELRRQEHKKWLLYGVAFIVFQTGIMLLDLLHDGHEGPKSQVPGRSATFDTFDIPTTNTSFNLETNFALGSGTPILAPTSTTTAHVFLLRQS</sequence>
<name>A0ACC0MHC4_RHOML</name>
<reference evidence="1" key="1">
    <citation type="submission" date="2022-02" db="EMBL/GenBank/DDBJ databases">
        <title>Plant Genome Project.</title>
        <authorList>
            <person name="Zhang R.-G."/>
        </authorList>
    </citation>
    <scope>NUCLEOTIDE SEQUENCE</scope>
    <source>
        <strain evidence="1">AT1</strain>
    </source>
</reference>
<evidence type="ECO:0000313" key="1">
    <source>
        <dbReference type="EMBL" id="KAI8540385.1"/>
    </source>
</evidence>